<dbReference type="EMBL" id="JBHSMS010000017">
    <property type="protein sequence ID" value="MFC5510488.1"/>
    <property type="molecule type" value="Genomic_DNA"/>
</dbReference>
<dbReference type="RefSeq" id="WP_379717842.1">
    <property type="nucleotide sequence ID" value="NZ_JBHSMS010000017.1"/>
</dbReference>
<reference evidence="4" key="1">
    <citation type="journal article" date="2019" name="Int. J. Syst. Evol. Microbiol.">
        <title>The Global Catalogue of Microorganisms (GCM) 10K type strain sequencing project: providing services to taxonomists for standard genome sequencing and annotation.</title>
        <authorList>
            <consortium name="The Broad Institute Genomics Platform"/>
            <consortium name="The Broad Institute Genome Sequencing Center for Infectious Disease"/>
            <person name="Wu L."/>
            <person name="Ma J."/>
        </authorList>
    </citation>
    <scope>NUCLEOTIDE SEQUENCE [LARGE SCALE GENOMIC DNA]</scope>
    <source>
        <strain evidence="4">CCUG 38813</strain>
    </source>
</reference>
<feature type="chain" id="PRO_5046871738" evidence="2">
    <location>
        <begin position="20"/>
        <end position="245"/>
    </location>
</feature>
<proteinExistence type="predicted"/>
<feature type="signal peptide" evidence="2">
    <location>
        <begin position="1"/>
        <end position="19"/>
    </location>
</feature>
<evidence type="ECO:0000256" key="1">
    <source>
        <dbReference type="SAM" id="MobiDB-lite"/>
    </source>
</evidence>
<comment type="caution">
    <text evidence="3">The sequence shown here is derived from an EMBL/GenBank/DDBJ whole genome shotgun (WGS) entry which is preliminary data.</text>
</comment>
<keyword evidence="4" id="KW-1185">Reference proteome</keyword>
<feature type="compositionally biased region" description="Polar residues" evidence="1">
    <location>
        <begin position="236"/>
        <end position="245"/>
    </location>
</feature>
<evidence type="ECO:0000256" key="2">
    <source>
        <dbReference type="SAM" id="SignalP"/>
    </source>
</evidence>
<dbReference type="Proteomes" id="UP001596031">
    <property type="component" value="Unassembled WGS sequence"/>
</dbReference>
<organism evidence="3 4">
    <name type="scientific">Massilia jejuensis</name>
    <dbReference type="NCBI Taxonomy" id="648894"/>
    <lineage>
        <taxon>Bacteria</taxon>
        <taxon>Pseudomonadati</taxon>
        <taxon>Pseudomonadota</taxon>
        <taxon>Betaproteobacteria</taxon>
        <taxon>Burkholderiales</taxon>
        <taxon>Oxalobacteraceae</taxon>
        <taxon>Telluria group</taxon>
        <taxon>Massilia</taxon>
    </lineage>
</organism>
<gene>
    <name evidence="3" type="ORF">ACFPOU_05005</name>
</gene>
<sequence length="245" mass="26825">MLRLLAVIFFTLLAFVARADDLEDADKAWSPGKPWPAHWGLITYPYPEALNTVMVAFVNKVYGANEAADTWVKDIPYVHQQDAAVEICAFKRGLFKLATHCKAAVVDPEIRGTLQKNDLVALFYPNHGTKRFSRGPGSDARTTLRIFQKLSTGDDPACWESVLMISGPIAPVCRDRIDRNQVSRLLTRDFGPRAGGDSINPIGTPAETAYRVGLAKTSPDASLPPPAPTAADRSSPEVQTKSENF</sequence>
<accession>A0ABW0PET5</accession>
<feature type="region of interest" description="Disordered" evidence="1">
    <location>
        <begin position="210"/>
        <end position="245"/>
    </location>
</feature>
<protein>
    <submittedName>
        <fullName evidence="3">Uncharacterized protein</fullName>
    </submittedName>
</protein>
<name>A0ABW0PET5_9BURK</name>
<evidence type="ECO:0000313" key="3">
    <source>
        <dbReference type="EMBL" id="MFC5510488.1"/>
    </source>
</evidence>
<evidence type="ECO:0000313" key="4">
    <source>
        <dbReference type="Proteomes" id="UP001596031"/>
    </source>
</evidence>
<keyword evidence="2" id="KW-0732">Signal</keyword>